<reference evidence="1 2" key="1">
    <citation type="submission" date="2018-06" db="EMBL/GenBank/DDBJ databases">
        <authorList>
            <consortium name="Pathogen Informatics"/>
            <person name="Doyle S."/>
        </authorList>
    </citation>
    <scope>NUCLEOTIDE SEQUENCE [LARGE SCALE GENOMIC DNA]</scope>
    <source>
        <strain evidence="1 2">NCTC11694</strain>
    </source>
</reference>
<name>A0A7H4LSU0_9ENTR</name>
<dbReference type="InterPro" id="IPR016888">
    <property type="entry name" value="UCP028498"/>
</dbReference>
<accession>A0A7H4LSU0</accession>
<proteinExistence type="predicted"/>
<dbReference type="EMBL" id="UGJR01000002">
    <property type="protein sequence ID" value="STR39216.1"/>
    <property type="molecule type" value="Genomic_DNA"/>
</dbReference>
<evidence type="ECO:0000313" key="2">
    <source>
        <dbReference type="Proteomes" id="UP000255050"/>
    </source>
</evidence>
<dbReference type="Pfam" id="PF10012">
    <property type="entry name" value="DUF2255"/>
    <property type="match status" value="1"/>
</dbReference>
<gene>
    <name evidence="1" type="ORF">NCTC11694_00353</name>
</gene>
<dbReference type="Proteomes" id="UP000255050">
    <property type="component" value="Unassembled WGS sequence"/>
</dbReference>
<dbReference type="AlphaFoldDB" id="A0A7H4LSU0"/>
<comment type="caution">
    <text evidence="1">The sequence shown here is derived from an EMBL/GenBank/DDBJ whole genome shotgun (WGS) entry which is preliminary data.</text>
</comment>
<sequence length="49" mass="5705">MLWNRELLAKIDAADDLKIAPYRPDMNTTGTPTWIWEVTVDKPTFRPCL</sequence>
<organism evidence="1 2">
    <name type="scientific">Klebsiella michiganensis</name>
    <dbReference type="NCBI Taxonomy" id="1134687"/>
    <lineage>
        <taxon>Bacteria</taxon>
        <taxon>Pseudomonadati</taxon>
        <taxon>Pseudomonadota</taxon>
        <taxon>Gammaproteobacteria</taxon>
        <taxon>Enterobacterales</taxon>
        <taxon>Enterobacteriaceae</taxon>
        <taxon>Klebsiella/Raoultella group</taxon>
        <taxon>Klebsiella</taxon>
    </lineage>
</organism>
<protein>
    <submittedName>
        <fullName evidence="1">Uncharacterized protein conserved in bacteria (DUF2255)</fullName>
    </submittedName>
</protein>
<evidence type="ECO:0000313" key="1">
    <source>
        <dbReference type="EMBL" id="STR39216.1"/>
    </source>
</evidence>